<dbReference type="CDD" id="cd00817">
    <property type="entry name" value="ValRS_core"/>
    <property type="match status" value="1"/>
</dbReference>
<dbReference type="SUPFAM" id="SSF52374">
    <property type="entry name" value="Nucleotidylyl transferase"/>
    <property type="match status" value="1"/>
</dbReference>
<dbReference type="FunFam" id="3.40.50.620:FF:000032">
    <property type="entry name" value="Valine--tRNA ligase"/>
    <property type="match status" value="1"/>
</dbReference>
<dbReference type="InterPro" id="IPR002300">
    <property type="entry name" value="aa-tRNA-synth_Ia"/>
</dbReference>
<dbReference type="SUPFAM" id="SSF47323">
    <property type="entry name" value="Anticodon-binding domain of a subclass of class I aminoacyl-tRNA synthetases"/>
    <property type="match status" value="1"/>
</dbReference>
<evidence type="ECO:0000256" key="7">
    <source>
        <dbReference type="ARBA" id="ARBA00022917"/>
    </source>
</evidence>
<dbReference type="Proteomes" id="UP000034846">
    <property type="component" value="Unassembled WGS sequence"/>
</dbReference>
<feature type="domain" description="Valyl-tRNA synthetase tRNA-binding arm" evidence="15">
    <location>
        <begin position="819"/>
        <end position="880"/>
    </location>
</feature>
<evidence type="ECO:0000256" key="10">
    <source>
        <dbReference type="ARBA" id="ARBA00047552"/>
    </source>
</evidence>
<feature type="domain" description="Methionyl/Valyl/Leucyl/Isoleucyl-tRNA synthetase anticodon-binding" evidence="14">
    <location>
        <begin position="633"/>
        <end position="767"/>
    </location>
</feature>
<feature type="short sequence motif" description="'HIGH' region" evidence="12">
    <location>
        <begin position="49"/>
        <end position="59"/>
    </location>
</feature>
<dbReference type="Gene3D" id="1.10.730.10">
    <property type="entry name" value="Isoleucyl-tRNA Synthetase, Domain 1"/>
    <property type="match status" value="1"/>
</dbReference>
<evidence type="ECO:0000259" key="14">
    <source>
        <dbReference type="Pfam" id="PF08264"/>
    </source>
</evidence>
<evidence type="ECO:0000256" key="1">
    <source>
        <dbReference type="ARBA" id="ARBA00004496"/>
    </source>
</evidence>
<dbReference type="InterPro" id="IPR014729">
    <property type="entry name" value="Rossmann-like_a/b/a_fold"/>
</dbReference>
<comment type="caution">
    <text evidence="16">The sequence shown here is derived from an EMBL/GenBank/DDBJ whole genome shotgun (WGS) entry which is preliminary data.</text>
</comment>
<evidence type="ECO:0000256" key="3">
    <source>
        <dbReference type="ARBA" id="ARBA00022490"/>
    </source>
</evidence>
<name>A0A0G2AEJ0_9BACT</name>
<dbReference type="PRINTS" id="PR00986">
    <property type="entry name" value="TRNASYNTHVAL"/>
</dbReference>
<dbReference type="FunFam" id="1.10.287.380:FF:000001">
    <property type="entry name" value="Valine--tRNA ligase"/>
    <property type="match status" value="1"/>
</dbReference>
<evidence type="ECO:0000256" key="12">
    <source>
        <dbReference type="HAMAP-Rule" id="MF_02004"/>
    </source>
</evidence>
<evidence type="ECO:0000256" key="5">
    <source>
        <dbReference type="ARBA" id="ARBA00022741"/>
    </source>
</evidence>
<dbReference type="PANTHER" id="PTHR11946">
    <property type="entry name" value="VALYL-TRNA SYNTHETASES"/>
    <property type="match status" value="1"/>
</dbReference>
<comment type="similarity">
    <text evidence="11 12">Belongs to the class-I aminoacyl-tRNA synthetase family. ValS type 1 subfamily.</text>
</comment>
<comment type="domain">
    <text evidence="12">The C-terminal coiled-coil domain is crucial for aminoacylation activity.</text>
</comment>
<dbReference type="InterPro" id="IPR013155">
    <property type="entry name" value="M/V/L/I-tRNA-synth_anticd-bd"/>
</dbReference>
<dbReference type="HAMAP" id="MF_02004">
    <property type="entry name" value="Val_tRNA_synth_type1"/>
    <property type="match status" value="1"/>
</dbReference>
<dbReference type="Pfam" id="PF00133">
    <property type="entry name" value="tRNA-synt_1"/>
    <property type="match status" value="1"/>
</dbReference>
<dbReference type="InterPro" id="IPR033705">
    <property type="entry name" value="Anticodon_Ia_Val"/>
</dbReference>
<gene>
    <name evidence="12" type="primary">valS</name>
    <name evidence="16" type="ORF">UY72_C0001G0006</name>
</gene>
<dbReference type="EC" id="6.1.1.9" evidence="12"/>
<comment type="domain">
    <text evidence="12">ValRS has two distinct active sites: one for aminoacylation and one for editing. The misactivated threonine is translocated from the active site to the editing site.</text>
</comment>
<feature type="binding site" evidence="12">
    <location>
        <position position="555"/>
    </location>
    <ligand>
        <name>ATP</name>
        <dbReference type="ChEBI" id="CHEBI:30616"/>
    </ligand>
</feature>
<dbReference type="InterPro" id="IPR010978">
    <property type="entry name" value="tRNA-bd_arm"/>
</dbReference>
<dbReference type="InterPro" id="IPR001412">
    <property type="entry name" value="aa-tRNA-synth_I_CS"/>
</dbReference>
<comment type="function">
    <text evidence="12">Catalyzes the attachment of valine to tRNA(Val). As ValRS can inadvertently accommodate and process structurally similar amino acids such as threonine, to avoid such errors, it has a 'posttransfer' editing activity that hydrolyzes mischarged Thr-tRNA(Val) in a tRNA-dependent manner.</text>
</comment>
<keyword evidence="8 12" id="KW-0175">Coiled coil</keyword>
<evidence type="ECO:0000256" key="6">
    <source>
        <dbReference type="ARBA" id="ARBA00022840"/>
    </source>
</evidence>
<evidence type="ECO:0000256" key="9">
    <source>
        <dbReference type="ARBA" id="ARBA00023146"/>
    </source>
</evidence>
<comment type="subunit">
    <text evidence="2 12">Monomer.</text>
</comment>
<dbReference type="PATRIC" id="fig|1618989.3.peg.5"/>
<proteinExistence type="inferred from homology"/>
<dbReference type="Gene3D" id="1.10.287.380">
    <property type="entry name" value="Valyl-tRNA synthetase, C-terminal domain"/>
    <property type="match status" value="1"/>
</dbReference>
<evidence type="ECO:0000259" key="15">
    <source>
        <dbReference type="Pfam" id="PF10458"/>
    </source>
</evidence>
<evidence type="ECO:0000313" key="16">
    <source>
        <dbReference type="EMBL" id="KKW30894.1"/>
    </source>
</evidence>
<dbReference type="CDD" id="cd07962">
    <property type="entry name" value="Anticodon_Ia_Val"/>
    <property type="match status" value="1"/>
</dbReference>
<comment type="subcellular location">
    <subcellularLocation>
        <location evidence="1 12">Cytoplasm</location>
    </subcellularLocation>
</comment>
<dbReference type="InterPro" id="IPR019499">
    <property type="entry name" value="Val-tRNA_synth_tRNA-bd"/>
</dbReference>
<evidence type="ECO:0000256" key="11">
    <source>
        <dbReference type="ARBA" id="ARBA00060830"/>
    </source>
</evidence>
<dbReference type="Gene3D" id="3.40.50.620">
    <property type="entry name" value="HUPs"/>
    <property type="match status" value="2"/>
</dbReference>
<keyword evidence="6 12" id="KW-0067">ATP-binding</keyword>
<dbReference type="InterPro" id="IPR002303">
    <property type="entry name" value="Valyl-tRNA_ligase"/>
</dbReference>
<dbReference type="PANTHER" id="PTHR11946:SF93">
    <property type="entry name" value="VALINE--TRNA LIGASE, CHLOROPLASTIC_MITOCHONDRIAL 2"/>
    <property type="match status" value="1"/>
</dbReference>
<evidence type="ECO:0000256" key="2">
    <source>
        <dbReference type="ARBA" id="ARBA00011245"/>
    </source>
</evidence>
<dbReference type="EMBL" id="LCRD01000001">
    <property type="protein sequence ID" value="KKW30894.1"/>
    <property type="molecule type" value="Genomic_DNA"/>
</dbReference>
<dbReference type="AlphaFoldDB" id="A0A0G2AEJ0"/>
<organism evidence="16 17">
    <name type="scientific">Candidatus Uhrbacteria bacterium GW2011_GWD2_52_7</name>
    <dbReference type="NCBI Taxonomy" id="1618989"/>
    <lineage>
        <taxon>Bacteria</taxon>
        <taxon>Candidatus Uhriibacteriota</taxon>
    </lineage>
</organism>
<keyword evidence="5 12" id="KW-0547">Nucleotide-binding</keyword>
<dbReference type="Pfam" id="PF08264">
    <property type="entry name" value="Anticodon_1"/>
    <property type="match status" value="1"/>
</dbReference>
<keyword evidence="4 12" id="KW-0436">Ligase</keyword>
<keyword evidence="9 12" id="KW-0030">Aminoacyl-tRNA synthetase</keyword>
<sequence length="881" mass="99449">MSEMPKAYEPQLVEDAIYKQWLESGYFTPENLPDADQRTEAFSMVLPPPNVTGTLHMGHATMLAIEDAMVRFARLRGKKALWIPGTDHAAIATQSKVEGMIMKQEGKSRHDLGREAFLDRVREFAQASHDTIVNQCKKMGSSLDWSREAYTLDDARNKAVNVAFKRMYDDGLIYRGYRVVNWDPIGQTTIADDEIVYKETTAKLYTFKYGVDFPIAISTTRPETKVGDTAVAVHPDDTRYQEFIGKTFDVEFAGAKLSIRVVADESVDPGFGTGALGVTPAHSVIDADIAKRHDLPMIQVIGEDAVMLPVAGDVVGMSTKDARAKVVEWLRENSLLIDEQEAQQSLSTAERTGGVIEPLPKMQWFVDVNKTFIRDGKQVTLKSLMQDAVRSKSVEIIPERFEKTYFHWIDNLRDWNISRQIWFGHRVPVWYCKNVKPSGEKGCSYEAGMNVIVSVDIATKCPECGGLNLVQDSDTLDTWFSSGLWTFSTLGWPNQDASDLKTFHPTSVLETGYDILFFWVARMILMSTYLVNEVPFKTVYLHGLVRDEQGRKMSKSLGNIIDPLDMITKYGADATRLSLVIGATPGNDVKLSEEKIAGFRNFTNKLWNISRFVLMQTGELKHVESVEPKTLTDRWILARFSEVVAKVSKLHESYDLSLAGEVLRDFTWNEFADWYLEIAKVEKDKDDILNYILERLLIMWHPFMPFVTEEIYKNFNVGMLMVAKWPEVLLSEDKEVFSEFDRVREIITAIRNLRAQYKIEPKKTITISLVNAEEMKKHVEIIAALSRAELAFNEAEGAKAVVGAMTVVMPLEGLVDAVKEKARLEKELASVSGYVTGLEKKLENAEFVKNAPAVVVEQEQKKLSDAKEKLAAIMRELASLS</sequence>
<dbReference type="Gene3D" id="3.90.740.10">
    <property type="entry name" value="Valyl/Leucyl/Isoleucyl-tRNA synthetase, editing domain"/>
    <property type="match status" value="1"/>
</dbReference>
<feature type="short sequence motif" description="'KMSKS' region" evidence="12">
    <location>
        <begin position="552"/>
        <end position="556"/>
    </location>
</feature>
<feature type="domain" description="Aminoacyl-tRNA synthetase class Ia" evidence="13">
    <location>
        <begin position="17"/>
        <end position="592"/>
    </location>
</feature>
<dbReference type="GO" id="GO:0006438">
    <property type="term" value="P:valyl-tRNA aminoacylation"/>
    <property type="evidence" value="ECO:0007669"/>
    <property type="project" value="UniProtKB-UniRule"/>
</dbReference>
<evidence type="ECO:0000313" key="17">
    <source>
        <dbReference type="Proteomes" id="UP000034846"/>
    </source>
</evidence>
<reference evidence="16 17" key="1">
    <citation type="journal article" date="2015" name="Nature">
        <title>rRNA introns, odd ribosomes, and small enigmatic genomes across a large radiation of phyla.</title>
        <authorList>
            <person name="Brown C.T."/>
            <person name="Hug L.A."/>
            <person name="Thomas B.C."/>
            <person name="Sharon I."/>
            <person name="Castelle C.J."/>
            <person name="Singh A."/>
            <person name="Wilkins M.J."/>
            <person name="Williams K.H."/>
            <person name="Banfield J.F."/>
        </authorList>
    </citation>
    <scope>NUCLEOTIDE SEQUENCE [LARGE SCALE GENOMIC DNA]</scope>
</reference>
<comment type="catalytic activity">
    <reaction evidence="10 12">
        <text>tRNA(Val) + L-valine + ATP = L-valyl-tRNA(Val) + AMP + diphosphate</text>
        <dbReference type="Rhea" id="RHEA:10704"/>
        <dbReference type="Rhea" id="RHEA-COMP:9672"/>
        <dbReference type="Rhea" id="RHEA-COMP:9708"/>
        <dbReference type="ChEBI" id="CHEBI:30616"/>
        <dbReference type="ChEBI" id="CHEBI:33019"/>
        <dbReference type="ChEBI" id="CHEBI:57762"/>
        <dbReference type="ChEBI" id="CHEBI:78442"/>
        <dbReference type="ChEBI" id="CHEBI:78537"/>
        <dbReference type="ChEBI" id="CHEBI:456215"/>
        <dbReference type="EC" id="6.1.1.9"/>
    </reaction>
</comment>
<dbReference type="InterPro" id="IPR009008">
    <property type="entry name" value="Val/Leu/Ile-tRNA-synth_edit"/>
</dbReference>
<dbReference type="PROSITE" id="PS00178">
    <property type="entry name" value="AA_TRNA_LIGASE_I"/>
    <property type="match status" value="1"/>
</dbReference>
<dbReference type="GO" id="GO:0002161">
    <property type="term" value="F:aminoacyl-tRNA deacylase activity"/>
    <property type="evidence" value="ECO:0007669"/>
    <property type="project" value="InterPro"/>
</dbReference>
<dbReference type="GO" id="GO:0005829">
    <property type="term" value="C:cytosol"/>
    <property type="evidence" value="ECO:0007669"/>
    <property type="project" value="TreeGrafter"/>
</dbReference>
<dbReference type="InterPro" id="IPR037118">
    <property type="entry name" value="Val-tRNA_synth_C_sf"/>
</dbReference>
<accession>A0A0G2AEJ0</accession>
<keyword evidence="3 12" id="KW-0963">Cytoplasm</keyword>
<evidence type="ECO:0000256" key="8">
    <source>
        <dbReference type="ARBA" id="ARBA00023054"/>
    </source>
</evidence>
<evidence type="ECO:0000259" key="13">
    <source>
        <dbReference type="Pfam" id="PF00133"/>
    </source>
</evidence>
<protein>
    <recommendedName>
        <fullName evidence="12">Valine--tRNA ligase</fullName>
        <ecNumber evidence="12">6.1.1.9</ecNumber>
    </recommendedName>
    <alternativeName>
        <fullName evidence="12">Valyl-tRNA synthetase</fullName>
        <shortName evidence="12">ValRS</shortName>
    </alternativeName>
</protein>
<dbReference type="NCBIfam" id="NF004349">
    <property type="entry name" value="PRK05729.1"/>
    <property type="match status" value="1"/>
</dbReference>
<dbReference type="InterPro" id="IPR009080">
    <property type="entry name" value="tRNAsynth_Ia_anticodon-bd"/>
</dbReference>
<dbReference type="SUPFAM" id="SSF46589">
    <property type="entry name" value="tRNA-binding arm"/>
    <property type="match status" value="1"/>
</dbReference>
<dbReference type="SUPFAM" id="SSF50677">
    <property type="entry name" value="ValRS/IleRS/LeuRS editing domain"/>
    <property type="match status" value="1"/>
</dbReference>
<dbReference type="GO" id="GO:0005524">
    <property type="term" value="F:ATP binding"/>
    <property type="evidence" value="ECO:0007669"/>
    <property type="project" value="UniProtKB-UniRule"/>
</dbReference>
<evidence type="ECO:0000256" key="4">
    <source>
        <dbReference type="ARBA" id="ARBA00022598"/>
    </source>
</evidence>
<keyword evidence="7 12" id="KW-0648">Protein biosynthesis</keyword>
<dbReference type="NCBIfam" id="TIGR00422">
    <property type="entry name" value="valS"/>
    <property type="match status" value="1"/>
</dbReference>
<dbReference type="Pfam" id="PF10458">
    <property type="entry name" value="Val_tRNA-synt_C"/>
    <property type="match status" value="1"/>
</dbReference>
<dbReference type="GO" id="GO:0004832">
    <property type="term" value="F:valine-tRNA ligase activity"/>
    <property type="evidence" value="ECO:0007669"/>
    <property type="project" value="UniProtKB-UniRule"/>
</dbReference>